<evidence type="ECO:0000256" key="2">
    <source>
        <dbReference type="ARBA" id="ARBA00006117"/>
    </source>
</evidence>
<evidence type="ECO:0000256" key="4">
    <source>
        <dbReference type="ARBA" id="ARBA00022989"/>
    </source>
</evidence>
<dbReference type="GO" id="GO:0016020">
    <property type="term" value="C:membrane"/>
    <property type="evidence" value="ECO:0007669"/>
    <property type="project" value="UniProtKB-SubCell"/>
</dbReference>
<protein>
    <submittedName>
        <fullName evidence="7">Glucose uptake protein</fullName>
    </submittedName>
</protein>
<dbReference type="STRING" id="662367.SAMN05216167_110124"/>
<evidence type="ECO:0000256" key="6">
    <source>
        <dbReference type="SAM" id="Phobius"/>
    </source>
</evidence>
<keyword evidence="5 6" id="KW-0472">Membrane</keyword>
<evidence type="ECO:0000256" key="1">
    <source>
        <dbReference type="ARBA" id="ARBA00004141"/>
    </source>
</evidence>
<feature type="transmembrane region" description="Helical" evidence="6">
    <location>
        <begin position="81"/>
        <end position="102"/>
    </location>
</feature>
<feature type="transmembrane region" description="Helical" evidence="6">
    <location>
        <begin position="277"/>
        <end position="299"/>
    </location>
</feature>
<proteinExistence type="inferred from homology"/>
<dbReference type="EMBL" id="FOLQ01000010">
    <property type="protein sequence ID" value="SFE10966.1"/>
    <property type="molecule type" value="Genomic_DNA"/>
</dbReference>
<sequence>MFIITQYPLAVVVCFLTMLCWGSWANTQKLATQSVPTTIFYRDYTYGILLISVLLAFTLGSTGSVGRSFLTDLKQADTQNVLYALIGGFVFNIANILIVVGIELAGLSVAMPVGIGLALILGVIVNYILSPVGNIGLLASGVFSIFLSVVFSALAYRAKGSTDQTVSTRGLIISLVGGFLMSFFFYFVAKSMAADFANPDAGLLTPYTALVLFALGVVVSTPLFIPILRRFAGKPADGEITYSDVSGRSHRIGMLGGMVWCLGMASSLLASGAAGYAISYGLGQGATIIAVLWGVFIWQEFRGAPSTSTRYLILMGLCYVLGLVLIITAK</sequence>
<feature type="transmembrane region" description="Helical" evidence="6">
    <location>
        <begin position="109"/>
        <end position="129"/>
    </location>
</feature>
<comment type="subcellular location">
    <subcellularLocation>
        <location evidence="1">Membrane</location>
        <topology evidence="1">Multi-pass membrane protein</topology>
    </subcellularLocation>
</comment>
<dbReference type="Pfam" id="PF07168">
    <property type="entry name" value="Ureide_permease"/>
    <property type="match status" value="2"/>
</dbReference>
<dbReference type="OrthoDB" id="110585at2"/>
<dbReference type="RefSeq" id="WP_093830396.1">
    <property type="nucleotide sequence ID" value="NZ_FOLQ01000010.1"/>
</dbReference>
<dbReference type="AlphaFoldDB" id="A0A1I1XUF7"/>
<name>A0A1I1XUF7_9BACT</name>
<evidence type="ECO:0000313" key="7">
    <source>
        <dbReference type="EMBL" id="SFE10966.1"/>
    </source>
</evidence>
<feature type="transmembrane region" description="Helical" evidence="6">
    <location>
        <begin position="209"/>
        <end position="231"/>
    </location>
</feature>
<dbReference type="InterPro" id="IPR010651">
    <property type="entry name" value="Sugar_transport"/>
</dbReference>
<feature type="transmembrane region" description="Helical" evidence="6">
    <location>
        <begin position="252"/>
        <end position="271"/>
    </location>
</feature>
<keyword evidence="3 6" id="KW-0812">Transmembrane</keyword>
<keyword evidence="8" id="KW-1185">Reference proteome</keyword>
<reference evidence="7 8" key="1">
    <citation type="submission" date="2016-10" db="EMBL/GenBank/DDBJ databases">
        <authorList>
            <person name="de Groot N.N."/>
        </authorList>
    </citation>
    <scope>NUCLEOTIDE SEQUENCE [LARGE SCALE GENOMIC DNA]</scope>
    <source>
        <strain evidence="7 8">DSM 26130</strain>
    </source>
</reference>
<feature type="transmembrane region" description="Helical" evidence="6">
    <location>
        <begin position="135"/>
        <end position="158"/>
    </location>
</feature>
<evidence type="ECO:0000256" key="3">
    <source>
        <dbReference type="ARBA" id="ARBA00022692"/>
    </source>
</evidence>
<feature type="transmembrane region" description="Helical" evidence="6">
    <location>
        <begin position="44"/>
        <end position="61"/>
    </location>
</feature>
<dbReference type="Proteomes" id="UP000198598">
    <property type="component" value="Unassembled WGS sequence"/>
</dbReference>
<feature type="transmembrane region" description="Helical" evidence="6">
    <location>
        <begin position="170"/>
        <end position="189"/>
    </location>
</feature>
<gene>
    <name evidence="7" type="ORF">SAMN05216167_110124</name>
</gene>
<dbReference type="PANTHER" id="PTHR16119:SF17">
    <property type="entry name" value="TRANSMEMBRANE PROTEIN 144"/>
    <property type="match status" value="1"/>
</dbReference>
<keyword evidence="4 6" id="KW-1133">Transmembrane helix</keyword>
<comment type="similarity">
    <text evidence="2">Belongs to the GRP transporter (TC 2.A.7.5) family.</text>
</comment>
<evidence type="ECO:0000256" key="5">
    <source>
        <dbReference type="ARBA" id="ARBA00023136"/>
    </source>
</evidence>
<dbReference type="InterPro" id="IPR009834">
    <property type="entry name" value="Ureide_permease"/>
</dbReference>
<evidence type="ECO:0000313" key="8">
    <source>
        <dbReference type="Proteomes" id="UP000198598"/>
    </source>
</evidence>
<feature type="transmembrane region" description="Helical" evidence="6">
    <location>
        <begin position="6"/>
        <end position="24"/>
    </location>
</feature>
<dbReference type="PANTHER" id="PTHR16119">
    <property type="entry name" value="TRANSMEMBRANE PROTEIN 144"/>
    <property type="match status" value="1"/>
</dbReference>
<feature type="transmembrane region" description="Helical" evidence="6">
    <location>
        <begin position="311"/>
        <end position="329"/>
    </location>
</feature>
<accession>A0A1I1XUF7</accession>
<dbReference type="GO" id="GO:0015144">
    <property type="term" value="F:carbohydrate transmembrane transporter activity"/>
    <property type="evidence" value="ECO:0007669"/>
    <property type="project" value="InterPro"/>
</dbReference>
<organism evidence="7 8">
    <name type="scientific">Spirosoma endophyticum</name>
    <dbReference type="NCBI Taxonomy" id="662367"/>
    <lineage>
        <taxon>Bacteria</taxon>
        <taxon>Pseudomonadati</taxon>
        <taxon>Bacteroidota</taxon>
        <taxon>Cytophagia</taxon>
        <taxon>Cytophagales</taxon>
        <taxon>Cytophagaceae</taxon>
        <taxon>Spirosoma</taxon>
    </lineage>
</organism>